<dbReference type="Proteomes" id="UP000799640">
    <property type="component" value="Unassembled WGS sequence"/>
</dbReference>
<dbReference type="AlphaFoldDB" id="A0A6G1HZ30"/>
<evidence type="ECO:0000313" key="2">
    <source>
        <dbReference type="Proteomes" id="UP000799640"/>
    </source>
</evidence>
<reference evidence="1" key="1">
    <citation type="journal article" date="2020" name="Stud. Mycol.">
        <title>101 Dothideomycetes genomes: a test case for predicting lifestyles and emergence of pathogens.</title>
        <authorList>
            <person name="Haridas S."/>
            <person name="Albert R."/>
            <person name="Binder M."/>
            <person name="Bloem J."/>
            <person name="Labutti K."/>
            <person name="Salamov A."/>
            <person name="Andreopoulos B."/>
            <person name="Baker S."/>
            <person name="Barry K."/>
            <person name="Bills G."/>
            <person name="Bluhm B."/>
            <person name="Cannon C."/>
            <person name="Castanera R."/>
            <person name="Culley D."/>
            <person name="Daum C."/>
            <person name="Ezra D."/>
            <person name="Gonzalez J."/>
            <person name="Henrissat B."/>
            <person name="Kuo A."/>
            <person name="Liang C."/>
            <person name="Lipzen A."/>
            <person name="Lutzoni F."/>
            <person name="Magnuson J."/>
            <person name="Mondo S."/>
            <person name="Nolan M."/>
            <person name="Ohm R."/>
            <person name="Pangilinan J."/>
            <person name="Park H.-J."/>
            <person name="Ramirez L."/>
            <person name="Alfaro M."/>
            <person name="Sun H."/>
            <person name="Tritt A."/>
            <person name="Yoshinaga Y."/>
            <person name="Zwiers L.-H."/>
            <person name="Turgeon B."/>
            <person name="Goodwin S."/>
            <person name="Spatafora J."/>
            <person name="Crous P."/>
            <person name="Grigoriev I."/>
        </authorList>
    </citation>
    <scope>NUCLEOTIDE SEQUENCE</scope>
    <source>
        <strain evidence="1">CBS 262.69</strain>
    </source>
</reference>
<keyword evidence="2" id="KW-1185">Reference proteome</keyword>
<evidence type="ECO:0000313" key="1">
    <source>
        <dbReference type="EMBL" id="KAF2401194.1"/>
    </source>
</evidence>
<sequence>MPLTWSVHARYSTSGSGLPSHLRPRLQHGHHRWDVQSQRSRATHPSFSFWCLLMTLVLCHPVPDCRHHVSLLSALFDATLSRSNRPTFPTGSFPDVGVPNSAMTYIGFHEKL</sequence>
<dbReference type="EMBL" id="ML996693">
    <property type="protein sequence ID" value="KAF2401194.1"/>
    <property type="molecule type" value="Genomic_DNA"/>
</dbReference>
<protein>
    <submittedName>
        <fullName evidence="1">Uncharacterized protein</fullName>
    </submittedName>
</protein>
<accession>A0A6G1HZ30</accession>
<name>A0A6G1HZ30_9PEZI</name>
<proteinExistence type="predicted"/>
<gene>
    <name evidence="1" type="ORF">EJ06DRAFT_381985</name>
</gene>
<organism evidence="1 2">
    <name type="scientific">Trichodelitschia bisporula</name>
    <dbReference type="NCBI Taxonomy" id="703511"/>
    <lineage>
        <taxon>Eukaryota</taxon>
        <taxon>Fungi</taxon>
        <taxon>Dikarya</taxon>
        <taxon>Ascomycota</taxon>
        <taxon>Pezizomycotina</taxon>
        <taxon>Dothideomycetes</taxon>
        <taxon>Dothideomycetes incertae sedis</taxon>
        <taxon>Phaeotrichales</taxon>
        <taxon>Phaeotrichaceae</taxon>
        <taxon>Trichodelitschia</taxon>
    </lineage>
</organism>